<proteinExistence type="inferred from homology"/>
<comment type="caution">
    <text evidence="2">The sequence shown here is derived from an EMBL/GenBank/DDBJ whole genome shotgun (WGS) entry which is preliminary data.</text>
</comment>
<dbReference type="GO" id="GO:0043165">
    <property type="term" value="P:Gram-negative-bacterium-type cell outer membrane assembly"/>
    <property type="evidence" value="ECO:0007669"/>
    <property type="project" value="InterPro"/>
</dbReference>
<reference evidence="2" key="1">
    <citation type="journal article" date="2020" name="mSystems">
        <title>Genome- and Community-Level Interaction Insights into Carbon Utilization and Element Cycling Functions of Hydrothermarchaeota in Hydrothermal Sediment.</title>
        <authorList>
            <person name="Zhou Z."/>
            <person name="Liu Y."/>
            <person name="Xu W."/>
            <person name="Pan J."/>
            <person name="Luo Z.H."/>
            <person name="Li M."/>
        </authorList>
    </citation>
    <scope>NUCLEOTIDE SEQUENCE [LARGE SCALE GENOMIC DNA]</scope>
    <source>
        <strain evidence="2">SpSt-456</strain>
    </source>
</reference>
<accession>A0A832EIP0</accession>
<dbReference type="GO" id="GO:0015920">
    <property type="term" value="P:lipopolysaccharide transport"/>
    <property type="evidence" value="ECO:0007669"/>
    <property type="project" value="InterPro"/>
</dbReference>
<sequence>MRRHRLFLLIWFATLGLAALLWRPLCPEGHAAGDPSQAKNFFSQGDSPWSIEAQTLRYDAVNRIYQAERDVRITSQDKSIRADWAQVDLDRQEAQLAGSVRIQYGSDWLTGDKVIWHLDTETGWVDGGTVYFSENGFYVSGKSITKRGPDRYHVTRGTLTTCDPSSPDWSVSFADMDVTVDGLGWAKHGVLRLGKIPVFYTPFALFPVNRERQSGFLMPSFGSSTLHGPYVEVPFYWAWRQDMDWTFSVNAMEKRGAMLGAEYRIAHATLGEGVWMLNVLEDQADREHLADKGYPFQEKDRYWLRARHSAALPHGVEMFVDVDMVSDRHFLKEFQSGSVSQSATNRAFRRVSQREILNDETVTSRESSLYLLRRWESAAASMDVRYWDQLDRSLDETTLQHLPYIRAAMTPSLLESWPAYYAVDSSVVHFWRPEGEKGVRTDIAPSLSSPLQWFPYLTVEPSVGLRSTLYQTDGNGTEGSAFDSRWVPEARLSASTRLERVYRPSDTFAVQHVVRPDVFYTYIPDIDQSDLPLFDSLDRISRQNTVIYGLSSFFTTKKTGFTGTKEPWTAYREWARVGVHQAYLLDGDIEKPPIETQPGKRFSDVQLAVDITPERYLTLSYDATYSPSQTRTTLHDLSLWLNSHRGDWAHVTYRYRQDPSVDELIGSAAVQVHPRLSLYALYDYSFEKQDSFKQVYGVQYRHGCWGIRVSYREEAEDREITLALVLVGLGQIGGTFAQEGDLALSTTP</sequence>
<evidence type="ECO:0000259" key="1">
    <source>
        <dbReference type="Pfam" id="PF04453"/>
    </source>
</evidence>
<dbReference type="InterPro" id="IPR020889">
    <property type="entry name" value="LipoPS_assembly_LptD"/>
</dbReference>
<gene>
    <name evidence="2" type="ORF">ENS06_04080</name>
</gene>
<name>A0A832EIP0_9BACT</name>
<dbReference type="InterPro" id="IPR007543">
    <property type="entry name" value="LptD_C"/>
</dbReference>
<dbReference type="HAMAP" id="MF_01411">
    <property type="entry name" value="LPS_assembly_LptD"/>
    <property type="match status" value="1"/>
</dbReference>
<dbReference type="GO" id="GO:1990351">
    <property type="term" value="C:transporter complex"/>
    <property type="evidence" value="ECO:0007669"/>
    <property type="project" value="TreeGrafter"/>
</dbReference>
<organism evidence="2">
    <name type="scientific">Desulfacinum infernum</name>
    <dbReference type="NCBI Taxonomy" id="35837"/>
    <lineage>
        <taxon>Bacteria</taxon>
        <taxon>Pseudomonadati</taxon>
        <taxon>Thermodesulfobacteriota</taxon>
        <taxon>Syntrophobacteria</taxon>
        <taxon>Syntrophobacterales</taxon>
        <taxon>Syntrophobacteraceae</taxon>
        <taxon>Desulfacinum</taxon>
    </lineage>
</organism>
<dbReference type="PANTHER" id="PTHR30189">
    <property type="entry name" value="LPS-ASSEMBLY PROTEIN"/>
    <property type="match status" value="1"/>
</dbReference>
<dbReference type="PANTHER" id="PTHR30189:SF1">
    <property type="entry name" value="LPS-ASSEMBLY PROTEIN LPTD"/>
    <property type="match status" value="1"/>
</dbReference>
<dbReference type="GO" id="GO:0009279">
    <property type="term" value="C:cell outer membrane"/>
    <property type="evidence" value="ECO:0007669"/>
    <property type="project" value="InterPro"/>
</dbReference>
<feature type="domain" description="LptD C-terminal" evidence="1">
    <location>
        <begin position="299"/>
        <end position="658"/>
    </location>
</feature>
<protein>
    <submittedName>
        <fullName evidence="2">LPS-assembly protein LptD</fullName>
    </submittedName>
</protein>
<dbReference type="EMBL" id="DSTK01000013">
    <property type="protein sequence ID" value="HFK96490.1"/>
    <property type="molecule type" value="Genomic_DNA"/>
</dbReference>
<dbReference type="InterPro" id="IPR050218">
    <property type="entry name" value="LptD"/>
</dbReference>
<evidence type="ECO:0000313" key="2">
    <source>
        <dbReference type="EMBL" id="HFK96490.1"/>
    </source>
</evidence>
<dbReference type="Pfam" id="PF04453">
    <property type="entry name" value="LptD"/>
    <property type="match status" value="1"/>
</dbReference>
<dbReference type="AlphaFoldDB" id="A0A832EIP0"/>